<evidence type="ECO:0000313" key="4">
    <source>
        <dbReference type="Proteomes" id="UP000822688"/>
    </source>
</evidence>
<organism evidence="3 4">
    <name type="scientific">Ceratodon purpureus</name>
    <name type="common">Fire moss</name>
    <name type="synonym">Dicranum purpureum</name>
    <dbReference type="NCBI Taxonomy" id="3225"/>
    <lineage>
        <taxon>Eukaryota</taxon>
        <taxon>Viridiplantae</taxon>
        <taxon>Streptophyta</taxon>
        <taxon>Embryophyta</taxon>
        <taxon>Bryophyta</taxon>
        <taxon>Bryophytina</taxon>
        <taxon>Bryopsida</taxon>
        <taxon>Dicranidae</taxon>
        <taxon>Pseudoditrichales</taxon>
        <taxon>Ditrichaceae</taxon>
        <taxon>Ceratodon</taxon>
    </lineage>
</organism>
<keyword evidence="2" id="KW-0812">Transmembrane</keyword>
<comment type="caution">
    <text evidence="3">The sequence shown here is derived from an EMBL/GenBank/DDBJ whole genome shotgun (WGS) entry which is preliminary data.</text>
</comment>
<evidence type="ECO:0000256" key="2">
    <source>
        <dbReference type="SAM" id="Phobius"/>
    </source>
</evidence>
<dbReference type="AlphaFoldDB" id="A0A8T0IC62"/>
<dbReference type="Proteomes" id="UP000822688">
    <property type="component" value="Chromosome 4"/>
</dbReference>
<sequence>MWMRGPPPGYNVPRGYVPRGGQAYEPRDARDPRDPRAYQQHRHHGPSPWIPATILGVILLITGMPWMRTASTIYPDPVIAYQAAAAAAARPSYSFPLPLLWIPVLAIIGFQFFGGNWPYYGDGYGFRGGRGAVPGAMYGGRGGYRGDAYAPGAYRNRGVDPEYNRGWGGWWPWSGPSGDENNRYNNHQQRGLMSMFMDYGGHWFLILLGIAVFSLVSASASSLPSHAPAVLPVPPLAPQTLGFPWSLFF</sequence>
<feature type="transmembrane region" description="Helical" evidence="2">
    <location>
        <begin position="49"/>
        <end position="67"/>
    </location>
</feature>
<feature type="region of interest" description="Disordered" evidence="1">
    <location>
        <begin position="13"/>
        <end position="45"/>
    </location>
</feature>
<gene>
    <name evidence="3" type="ORF">KC19_4G216300</name>
</gene>
<keyword evidence="4" id="KW-1185">Reference proteome</keyword>
<name>A0A8T0IC62_CERPU</name>
<evidence type="ECO:0000256" key="1">
    <source>
        <dbReference type="SAM" id="MobiDB-lite"/>
    </source>
</evidence>
<protein>
    <submittedName>
        <fullName evidence="3">Uncharacterized protein</fullName>
    </submittedName>
</protein>
<feature type="transmembrane region" description="Helical" evidence="2">
    <location>
        <begin position="203"/>
        <end position="223"/>
    </location>
</feature>
<keyword evidence="2" id="KW-0472">Membrane</keyword>
<dbReference type="EMBL" id="CM026424">
    <property type="protein sequence ID" value="KAG0580992.1"/>
    <property type="molecule type" value="Genomic_DNA"/>
</dbReference>
<accession>A0A8T0IC62</accession>
<feature type="transmembrane region" description="Helical" evidence="2">
    <location>
        <begin position="100"/>
        <end position="120"/>
    </location>
</feature>
<proteinExistence type="predicted"/>
<reference evidence="3" key="1">
    <citation type="submission" date="2020-06" db="EMBL/GenBank/DDBJ databases">
        <title>WGS assembly of Ceratodon purpureus strain R40.</title>
        <authorList>
            <person name="Carey S.B."/>
            <person name="Jenkins J."/>
            <person name="Shu S."/>
            <person name="Lovell J.T."/>
            <person name="Sreedasyam A."/>
            <person name="Maumus F."/>
            <person name="Tiley G.P."/>
            <person name="Fernandez-Pozo N."/>
            <person name="Barry K."/>
            <person name="Chen C."/>
            <person name="Wang M."/>
            <person name="Lipzen A."/>
            <person name="Daum C."/>
            <person name="Saski C.A."/>
            <person name="Payton A.C."/>
            <person name="Mcbreen J.C."/>
            <person name="Conrad R.E."/>
            <person name="Kollar L.M."/>
            <person name="Olsson S."/>
            <person name="Huttunen S."/>
            <person name="Landis J.B."/>
            <person name="Wickett N.J."/>
            <person name="Johnson M.G."/>
            <person name="Rensing S.A."/>
            <person name="Grimwood J."/>
            <person name="Schmutz J."/>
            <person name="Mcdaniel S.F."/>
        </authorList>
    </citation>
    <scope>NUCLEOTIDE SEQUENCE</scope>
    <source>
        <strain evidence="3">R40</strain>
    </source>
</reference>
<evidence type="ECO:0000313" key="3">
    <source>
        <dbReference type="EMBL" id="KAG0580992.1"/>
    </source>
</evidence>
<keyword evidence="2" id="KW-1133">Transmembrane helix</keyword>
<feature type="compositionally biased region" description="Basic and acidic residues" evidence="1">
    <location>
        <begin position="25"/>
        <end position="36"/>
    </location>
</feature>